<proteinExistence type="predicted"/>
<name>A0ABR2GR65_9EUKA</name>
<gene>
    <name evidence="1" type="ORF">M9Y10_039763</name>
</gene>
<evidence type="ECO:0000313" key="2">
    <source>
        <dbReference type="Proteomes" id="UP001470230"/>
    </source>
</evidence>
<dbReference type="Gene3D" id="3.40.50.150">
    <property type="entry name" value="Vaccinia Virus protein VP39"/>
    <property type="match status" value="1"/>
</dbReference>
<dbReference type="EMBL" id="JAPFFF010000066">
    <property type="protein sequence ID" value="KAK8836419.1"/>
    <property type="molecule type" value="Genomic_DNA"/>
</dbReference>
<evidence type="ECO:0008006" key="3">
    <source>
        <dbReference type="Google" id="ProtNLM"/>
    </source>
</evidence>
<comment type="caution">
    <text evidence="1">The sequence shown here is derived from an EMBL/GenBank/DDBJ whole genome shotgun (WGS) entry which is preliminary data.</text>
</comment>
<dbReference type="SUPFAM" id="SSF53335">
    <property type="entry name" value="S-adenosyl-L-methionine-dependent methyltransferases"/>
    <property type="match status" value="1"/>
</dbReference>
<reference evidence="1 2" key="1">
    <citation type="submission" date="2024-04" db="EMBL/GenBank/DDBJ databases">
        <title>Tritrichomonas musculus Genome.</title>
        <authorList>
            <person name="Alves-Ferreira E."/>
            <person name="Grigg M."/>
            <person name="Lorenzi H."/>
            <person name="Galac M."/>
        </authorList>
    </citation>
    <scope>NUCLEOTIDE SEQUENCE [LARGE SCALE GENOMIC DNA]</scope>
    <source>
        <strain evidence="1 2">EAF2021</strain>
    </source>
</reference>
<accession>A0ABR2GR65</accession>
<organism evidence="1 2">
    <name type="scientific">Tritrichomonas musculus</name>
    <dbReference type="NCBI Taxonomy" id="1915356"/>
    <lineage>
        <taxon>Eukaryota</taxon>
        <taxon>Metamonada</taxon>
        <taxon>Parabasalia</taxon>
        <taxon>Tritrichomonadida</taxon>
        <taxon>Tritrichomonadidae</taxon>
        <taxon>Tritrichomonas</taxon>
    </lineage>
</organism>
<dbReference type="Proteomes" id="UP001470230">
    <property type="component" value="Unassembled WGS sequence"/>
</dbReference>
<keyword evidence="2" id="KW-1185">Reference proteome</keyword>
<dbReference type="InterPro" id="IPR029063">
    <property type="entry name" value="SAM-dependent_MTases_sf"/>
</dbReference>
<evidence type="ECO:0000313" key="1">
    <source>
        <dbReference type="EMBL" id="KAK8836419.1"/>
    </source>
</evidence>
<sequence>MCDIKKVNDRKEINDQTKSKFDHFTFKSYSDQYLCKGPLYDLLYSLLEKLEPSIHTITEVGCGPNAPASRFLNQTSKHPISYTFLEPSKASKELIPFVQGLKNGSKGVIIQQSASSTEAKEQPPADVVVANRMIHEWRLYELSQKHDWTVKSAVQILLNLTKKGGHVIVGDFCFDDEYAQLKDDDPRLIEDMARLAKRIGHSHEPRNYITLDQIRQAAQELNVNISYSHVIEKPEPDTHRVYWMAVLDRN</sequence>
<protein>
    <recommendedName>
        <fullName evidence="3">Methyltransferase type 12 domain-containing protein</fullName>
    </recommendedName>
</protein>